<dbReference type="STRING" id="747676.F4RL87"/>
<dbReference type="EMBL" id="GL883106">
    <property type="protein sequence ID" value="EGG06865.1"/>
    <property type="molecule type" value="Genomic_DNA"/>
</dbReference>
<feature type="domain" description="FAD-binding FR-type" evidence="7">
    <location>
        <begin position="653"/>
        <end position="867"/>
    </location>
</feature>
<dbReference type="SUPFAM" id="SSF52343">
    <property type="entry name" value="Ferredoxin reductase-like, C-terminal NADP-linked domain"/>
    <property type="match status" value="1"/>
</dbReference>
<comment type="cofactor">
    <cofactor evidence="1">
        <name>FAD</name>
        <dbReference type="ChEBI" id="CHEBI:57692"/>
    </cofactor>
</comment>
<evidence type="ECO:0000259" key="7">
    <source>
        <dbReference type="PROSITE" id="PS51384"/>
    </source>
</evidence>
<dbReference type="KEGG" id="mlr:MELLADRAFT_86297"/>
<dbReference type="Gene3D" id="3.40.50.80">
    <property type="entry name" value="Nucleotide-binding domain of ferredoxin-NADP reductase (FNR) module"/>
    <property type="match status" value="1"/>
</dbReference>
<organism evidence="9">
    <name type="scientific">Melampsora larici-populina (strain 98AG31 / pathotype 3-4-7)</name>
    <name type="common">Poplar leaf rust fungus</name>
    <dbReference type="NCBI Taxonomy" id="747676"/>
    <lineage>
        <taxon>Eukaryota</taxon>
        <taxon>Fungi</taxon>
        <taxon>Dikarya</taxon>
        <taxon>Basidiomycota</taxon>
        <taxon>Pucciniomycotina</taxon>
        <taxon>Pucciniomycetes</taxon>
        <taxon>Pucciniales</taxon>
        <taxon>Melampsoraceae</taxon>
        <taxon>Melampsora</taxon>
    </lineage>
</organism>
<dbReference type="SUPFAM" id="SSF63380">
    <property type="entry name" value="Riboflavin synthase domain-like"/>
    <property type="match status" value="1"/>
</dbReference>
<feature type="region of interest" description="Disordered" evidence="6">
    <location>
        <begin position="591"/>
        <end position="621"/>
    </location>
</feature>
<dbReference type="InterPro" id="IPR009014">
    <property type="entry name" value="Transketo_C/PFOR_II"/>
</dbReference>
<keyword evidence="4" id="KW-0560">Oxidoreductase</keyword>
<keyword evidence="3" id="KW-0274">FAD</keyword>
<evidence type="ECO:0000256" key="4">
    <source>
        <dbReference type="ARBA" id="ARBA00023002"/>
    </source>
</evidence>
<dbReference type="Proteomes" id="UP000001072">
    <property type="component" value="Unassembled WGS sequence"/>
</dbReference>
<dbReference type="Pfam" id="PF00667">
    <property type="entry name" value="FAD_binding_1"/>
    <property type="match status" value="1"/>
</dbReference>
<evidence type="ECO:0000256" key="6">
    <source>
        <dbReference type="SAM" id="MobiDB-lite"/>
    </source>
</evidence>
<dbReference type="GO" id="GO:0010181">
    <property type="term" value="F:FMN binding"/>
    <property type="evidence" value="ECO:0007669"/>
    <property type="project" value="TreeGrafter"/>
</dbReference>
<dbReference type="eggNOG" id="KOG1158">
    <property type="taxonomic scope" value="Eukaryota"/>
</dbReference>
<dbReference type="InterPro" id="IPR001433">
    <property type="entry name" value="OxRdtase_FAD/NAD-bd"/>
</dbReference>
<dbReference type="Gene3D" id="2.40.30.10">
    <property type="entry name" value="Translation factors"/>
    <property type="match status" value="1"/>
</dbReference>
<sequence>MMEFIKQIHENSLTSFILGSDSQSRTTESDPEHQLWYLDYQTESISSLLSSYLQSCQPNAGSDIGYKPISIHFSSLIEFEYLQSDFIDLIINSNTIHPIPIHLHLPLNSQTQSQEHSIAILNFYQSINHLNLGNSCVIYFSGHQLNKSNLIKFSYVLGKLGCHLLHVYDQTESIQSIKPNQNQNQNQTIQSSGSTSALTDELEQWINIHKSNPHSIKEILDKSLFIFSPETHSSNESFNPYFRYTGSESPTDLYILFNSFTSSQLKHTIQRLLPQEIKQKLGLIEIKVFKPWSFDWFLKALPPSTQTIRIFSTSSDLLFNLISKGKSDHKRLEGVDILPFLKTDQLDSLKWIEQIQTDLNIHGSKIKGFPRRLDQAEKLIIFWDLLPSTTHNPPHLSNRIASSTQSNLILNEYDNSSDSNSIRRHSLYISNNQDDISMKSIIQTCSPTLLVIENFKQINKTYDLFTKIEPTTNILFISSHSTDFKKTKLDLQTRYKLWKTYSNHQDIGNGKVCELKWVESLGCGKDVVVEIGVMVLLFNELNDEEIFQRIRTQHGKEETNKMITQELVAKVRSQIRIIQIPDLWQPEDSNELPSLKKLPNKPEEILNPSTQPITSRPQNPLLPNPMTSNLLKKQIMFPEFYQTNFVTRSDLTDPTYLLKVIENKRLTPQEYDRNVFHLSLSLQSSELRYSVGDAVGIYAWNIDEIEIRSFIKWLKFSEDQVIEMRFGNESEPQRNQYMTIFKSFQQVLDLFGKPNQLFFDKLSKKLTNKDEQKKYAKSLDPLFGFDDLVDMVPRIRPRHYSIASSYHYQPEILDLCIVEVNWKTSFRGSGGGHEEVERIGLCTGYLNQLKIGDSVLVCLKESVMRLPKEVCQPIILAGLGTGMAPFRAFLQERAFQRHVLGLEIGPVLYYFGSRSKVSEFLYGDEIEEYLSQGIITHSRLSFTRDLEPDLSKEPKVLRKKEYIQDLMRLDQDLIIQYLMKSNGHFYLCGPVWPVGEVYQVLLNGIVTELKKEREEREREREREEEEVEGLRILGMDVLERLKDQERYVLEVY</sequence>
<dbReference type="InParanoid" id="F4RL87"/>
<dbReference type="GO" id="GO:0004783">
    <property type="term" value="F:sulfite reductase (NADPH) activity"/>
    <property type="evidence" value="ECO:0007669"/>
    <property type="project" value="TreeGrafter"/>
</dbReference>
<dbReference type="PROSITE" id="PS51384">
    <property type="entry name" value="FAD_FR"/>
    <property type="match status" value="1"/>
</dbReference>
<dbReference type="GO" id="GO:0050660">
    <property type="term" value="F:flavin adenine dinucleotide binding"/>
    <property type="evidence" value="ECO:0007669"/>
    <property type="project" value="TreeGrafter"/>
</dbReference>
<protein>
    <recommendedName>
        <fullName evidence="7">FAD-binding FR-type domain-containing protein</fullName>
    </recommendedName>
</protein>
<evidence type="ECO:0000256" key="1">
    <source>
        <dbReference type="ARBA" id="ARBA00001974"/>
    </source>
</evidence>
<dbReference type="GeneID" id="18934139"/>
<evidence type="ECO:0000313" key="8">
    <source>
        <dbReference type="EMBL" id="EGG06865.1"/>
    </source>
</evidence>
<feature type="compositionally biased region" description="Polar residues" evidence="6">
    <location>
        <begin position="607"/>
        <end position="618"/>
    </location>
</feature>
<gene>
    <name evidence="8" type="ORF">MELLADRAFT_86297</name>
</gene>
<dbReference type="Gene3D" id="3.40.50.920">
    <property type="match status" value="1"/>
</dbReference>
<dbReference type="InterPro" id="IPR001709">
    <property type="entry name" value="Flavoprot_Pyr_Nucl_cyt_Rdtase"/>
</dbReference>
<dbReference type="VEuPathDB" id="FungiDB:MELLADRAFT_86297"/>
<keyword evidence="9" id="KW-1185">Reference proteome</keyword>
<dbReference type="Pfam" id="PF00175">
    <property type="entry name" value="NAD_binding_1"/>
    <property type="match status" value="1"/>
</dbReference>
<dbReference type="InterPro" id="IPR039261">
    <property type="entry name" value="FNR_nucleotide-bd"/>
</dbReference>
<dbReference type="HOGENOM" id="CLU_290713_0_0_1"/>
<keyword evidence="5" id="KW-0175">Coiled coil</keyword>
<dbReference type="RefSeq" id="XP_007409825.1">
    <property type="nucleotide sequence ID" value="XM_007409763.1"/>
</dbReference>
<dbReference type="InterPro" id="IPR023173">
    <property type="entry name" value="NADPH_Cyt_P450_Rdtase_alpha"/>
</dbReference>
<reference evidence="9" key="1">
    <citation type="journal article" date="2011" name="Proc. Natl. Acad. Sci. U.S.A.">
        <title>Obligate biotrophy features unraveled by the genomic analysis of rust fungi.</title>
        <authorList>
            <person name="Duplessis S."/>
            <person name="Cuomo C.A."/>
            <person name="Lin Y.-C."/>
            <person name="Aerts A."/>
            <person name="Tisserant E."/>
            <person name="Veneault-Fourrey C."/>
            <person name="Joly D.L."/>
            <person name="Hacquard S."/>
            <person name="Amselem J."/>
            <person name="Cantarel B.L."/>
            <person name="Chiu R."/>
            <person name="Coutinho P.M."/>
            <person name="Feau N."/>
            <person name="Field M."/>
            <person name="Frey P."/>
            <person name="Gelhaye E."/>
            <person name="Goldberg J."/>
            <person name="Grabherr M.G."/>
            <person name="Kodira C.D."/>
            <person name="Kohler A."/>
            <person name="Kuees U."/>
            <person name="Lindquist E.A."/>
            <person name="Lucas S.M."/>
            <person name="Mago R."/>
            <person name="Mauceli E."/>
            <person name="Morin E."/>
            <person name="Murat C."/>
            <person name="Pangilinan J.L."/>
            <person name="Park R."/>
            <person name="Pearson M."/>
            <person name="Quesneville H."/>
            <person name="Rouhier N."/>
            <person name="Sakthikumar S."/>
            <person name="Salamov A.A."/>
            <person name="Schmutz J."/>
            <person name="Selles B."/>
            <person name="Shapiro H."/>
            <person name="Tanguay P."/>
            <person name="Tuskan G.A."/>
            <person name="Henrissat B."/>
            <person name="Van de Peer Y."/>
            <person name="Rouze P."/>
            <person name="Ellis J.G."/>
            <person name="Dodds P.N."/>
            <person name="Schein J.E."/>
            <person name="Zhong S."/>
            <person name="Hamelin R.C."/>
            <person name="Grigoriev I.V."/>
            <person name="Szabo L.J."/>
            <person name="Martin F."/>
        </authorList>
    </citation>
    <scope>NUCLEOTIDE SEQUENCE [LARGE SCALE GENOMIC DNA]</scope>
    <source>
        <strain evidence="9">98AG31 / pathotype 3-4-7</strain>
    </source>
</reference>
<evidence type="ECO:0000256" key="2">
    <source>
        <dbReference type="ARBA" id="ARBA00022630"/>
    </source>
</evidence>
<dbReference type="PANTHER" id="PTHR19384:SF109">
    <property type="entry name" value="SULFITE REDUCTASE [NADPH] FLAVOPROTEIN COMPONENT"/>
    <property type="match status" value="1"/>
</dbReference>
<keyword evidence="2" id="KW-0285">Flavoprotein</keyword>
<dbReference type="GO" id="GO:0005829">
    <property type="term" value="C:cytosol"/>
    <property type="evidence" value="ECO:0007669"/>
    <property type="project" value="TreeGrafter"/>
</dbReference>
<dbReference type="PRINTS" id="PR00371">
    <property type="entry name" value="FPNCR"/>
</dbReference>
<dbReference type="OrthoDB" id="1856718at2759"/>
<feature type="coiled-coil region" evidence="5">
    <location>
        <begin position="1002"/>
        <end position="1033"/>
    </location>
</feature>
<proteinExistence type="predicted"/>
<dbReference type="InterPro" id="IPR017927">
    <property type="entry name" value="FAD-bd_FR_type"/>
</dbReference>
<dbReference type="InterPro" id="IPR017938">
    <property type="entry name" value="Riboflavin_synthase-like_b-brl"/>
</dbReference>
<name>F4RL87_MELLP</name>
<evidence type="ECO:0000313" key="9">
    <source>
        <dbReference type="Proteomes" id="UP000001072"/>
    </source>
</evidence>
<dbReference type="PANTHER" id="PTHR19384">
    <property type="entry name" value="NITRIC OXIDE SYNTHASE-RELATED"/>
    <property type="match status" value="1"/>
</dbReference>
<evidence type="ECO:0000256" key="3">
    <source>
        <dbReference type="ARBA" id="ARBA00022827"/>
    </source>
</evidence>
<evidence type="ECO:0000256" key="5">
    <source>
        <dbReference type="SAM" id="Coils"/>
    </source>
</evidence>
<accession>F4RL87</accession>
<dbReference type="Gene3D" id="1.20.990.10">
    <property type="entry name" value="NADPH-cytochrome p450 Reductase, Chain A, domain 3"/>
    <property type="match status" value="1"/>
</dbReference>
<dbReference type="InterPro" id="IPR003097">
    <property type="entry name" value="CysJ-like_FAD-binding"/>
</dbReference>
<dbReference type="AlphaFoldDB" id="F4RL87"/>